<organism evidence="1 2">
    <name type="scientific">Coniosporium uncinatum</name>
    <dbReference type="NCBI Taxonomy" id="93489"/>
    <lineage>
        <taxon>Eukaryota</taxon>
        <taxon>Fungi</taxon>
        <taxon>Dikarya</taxon>
        <taxon>Ascomycota</taxon>
        <taxon>Pezizomycotina</taxon>
        <taxon>Dothideomycetes</taxon>
        <taxon>Dothideomycetes incertae sedis</taxon>
        <taxon>Coniosporium</taxon>
    </lineage>
</organism>
<accession>A0ACC3DY04</accession>
<dbReference type="EMBL" id="JAWDJW010000076">
    <property type="protein sequence ID" value="KAK3081742.1"/>
    <property type="molecule type" value="Genomic_DNA"/>
</dbReference>
<gene>
    <name evidence="1" type="ORF">LTS18_003214</name>
</gene>
<sequence>MTTVLKDDTKTHTVGAYGPALARELARISLHHRINRHNSYEWARDLSFLIYDDEGAEGHDEYGSDDDAEVGGGTYADGFDESEAVQIAIANSLLQNDRSRTPADAQVNEQLRDIARSQSPQPERGVHVQEGLLSDGPRSEDSEDDGAMLDYAIALSLQEEDEGETTDIHDKPSCRNCEKYPKFPGRGRAKQFRVVRFSAEAFEAKGGLCDHYIAISYYWQSDASGKVHKDKEKGSYRVRVVEADGNVIERRNRAPDETIERAVEMA</sequence>
<keyword evidence="2" id="KW-1185">Reference proteome</keyword>
<name>A0ACC3DY04_9PEZI</name>
<proteinExistence type="predicted"/>
<reference evidence="1" key="1">
    <citation type="submission" date="2024-09" db="EMBL/GenBank/DDBJ databases">
        <title>Black Yeasts Isolated from many extreme environments.</title>
        <authorList>
            <person name="Coleine C."/>
            <person name="Stajich J.E."/>
            <person name="Selbmann L."/>
        </authorList>
    </citation>
    <scope>NUCLEOTIDE SEQUENCE</scope>
    <source>
        <strain evidence="1">CCFEE 5737</strain>
    </source>
</reference>
<comment type="caution">
    <text evidence="1">The sequence shown here is derived from an EMBL/GenBank/DDBJ whole genome shotgun (WGS) entry which is preliminary data.</text>
</comment>
<evidence type="ECO:0000313" key="2">
    <source>
        <dbReference type="Proteomes" id="UP001186974"/>
    </source>
</evidence>
<dbReference type="Proteomes" id="UP001186974">
    <property type="component" value="Unassembled WGS sequence"/>
</dbReference>
<protein>
    <submittedName>
        <fullName evidence="1">Uncharacterized protein</fullName>
    </submittedName>
</protein>
<evidence type="ECO:0000313" key="1">
    <source>
        <dbReference type="EMBL" id="KAK3081742.1"/>
    </source>
</evidence>